<name>A0ABW0KNT5_9BACT</name>
<dbReference type="RefSeq" id="WP_377165963.1">
    <property type="nucleotide sequence ID" value="NZ_JBHSMQ010000003.1"/>
</dbReference>
<dbReference type="Pfam" id="PF13181">
    <property type="entry name" value="TPR_8"/>
    <property type="match status" value="2"/>
</dbReference>
<dbReference type="InterPro" id="IPR019734">
    <property type="entry name" value="TPR_rpt"/>
</dbReference>
<protein>
    <submittedName>
        <fullName evidence="2">Tetratricopeptide repeat protein</fullName>
    </submittedName>
</protein>
<feature type="signal peptide" evidence="1">
    <location>
        <begin position="1"/>
        <end position="19"/>
    </location>
</feature>
<sequence length="183" mass="20814">MTSSHLFCCLLTLSLCASAAEPAPPGVVSSTPKLEILNRQIKENAEDAQAYSNRGYVLALLGRKEEARADVKKSVELRDKAPTHNRAGWAYFNMGDFADSVREFELAAKMSDHQAHYDYYSLVLGYWGTGDTQKALENYQLASEKDPRFGSYKTLMERTLEWTPLEQRAIHEIYVLWSKTWKP</sequence>
<evidence type="ECO:0000313" key="2">
    <source>
        <dbReference type="EMBL" id="MFC5455158.1"/>
    </source>
</evidence>
<proteinExistence type="predicted"/>
<dbReference type="EMBL" id="JBHSMQ010000003">
    <property type="protein sequence ID" value="MFC5455158.1"/>
    <property type="molecule type" value="Genomic_DNA"/>
</dbReference>
<organism evidence="2 3">
    <name type="scientific">Prosthecobacter fluviatilis</name>
    <dbReference type="NCBI Taxonomy" id="445931"/>
    <lineage>
        <taxon>Bacteria</taxon>
        <taxon>Pseudomonadati</taxon>
        <taxon>Verrucomicrobiota</taxon>
        <taxon>Verrucomicrobiia</taxon>
        <taxon>Verrucomicrobiales</taxon>
        <taxon>Verrucomicrobiaceae</taxon>
        <taxon>Prosthecobacter</taxon>
    </lineage>
</organism>
<dbReference type="InterPro" id="IPR011990">
    <property type="entry name" value="TPR-like_helical_dom_sf"/>
</dbReference>
<gene>
    <name evidence="2" type="ORF">ACFQDI_09855</name>
</gene>
<dbReference type="Proteomes" id="UP001596052">
    <property type="component" value="Unassembled WGS sequence"/>
</dbReference>
<dbReference type="SUPFAM" id="SSF48452">
    <property type="entry name" value="TPR-like"/>
    <property type="match status" value="1"/>
</dbReference>
<reference evidence="3" key="1">
    <citation type="journal article" date="2019" name="Int. J. Syst. Evol. Microbiol.">
        <title>The Global Catalogue of Microorganisms (GCM) 10K type strain sequencing project: providing services to taxonomists for standard genome sequencing and annotation.</title>
        <authorList>
            <consortium name="The Broad Institute Genomics Platform"/>
            <consortium name="The Broad Institute Genome Sequencing Center for Infectious Disease"/>
            <person name="Wu L."/>
            <person name="Ma J."/>
        </authorList>
    </citation>
    <scope>NUCLEOTIDE SEQUENCE [LARGE SCALE GENOMIC DNA]</scope>
    <source>
        <strain evidence="3">CGMCC 4.1469</strain>
    </source>
</reference>
<dbReference type="Gene3D" id="1.25.40.10">
    <property type="entry name" value="Tetratricopeptide repeat domain"/>
    <property type="match status" value="1"/>
</dbReference>
<evidence type="ECO:0000313" key="3">
    <source>
        <dbReference type="Proteomes" id="UP001596052"/>
    </source>
</evidence>
<feature type="chain" id="PRO_5047107383" evidence="1">
    <location>
        <begin position="20"/>
        <end position="183"/>
    </location>
</feature>
<evidence type="ECO:0000256" key="1">
    <source>
        <dbReference type="SAM" id="SignalP"/>
    </source>
</evidence>
<accession>A0ABW0KNT5</accession>
<dbReference type="SMART" id="SM00028">
    <property type="entry name" value="TPR"/>
    <property type="match status" value="3"/>
</dbReference>
<keyword evidence="1" id="KW-0732">Signal</keyword>
<comment type="caution">
    <text evidence="2">The sequence shown here is derived from an EMBL/GenBank/DDBJ whole genome shotgun (WGS) entry which is preliminary data.</text>
</comment>
<keyword evidence="3" id="KW-1185">Reference proteome</keyword>